<comment type="caution">
    <text evidence="2">The sequence shown here is derived from an EMBL/GenBank/DDBJ whole genome shotgun (WGS) entry which is preliminary data.</text>
</comment>
<dbReference type="EMBL" id="JABEQY010000017">
    <property type="protein sequence ID" value="NNH65520.1"/>
    <property type="molecule type" value="Genomic_DNA"/>
</dbReference>
<dbReference type="RefSeq" id="WP_170256010.1">
    <property type="nucleotide sequence ID" value="NZ_JABEQY010000017.1"/>
</dbReference>
<organism evidence="2 3">
    <name type="scientific">Rhizobium laguerreae</name>
    <dbReference type="NCBI Taxonomy" id="1076926"/>
    <lineage>
        <taxon>Bacteria</taxon>
        <taxon>Pseudomonadati</taxon>
        <taxon>Pseudomonadota</taxon>
        <taxon>Alphaproteobacteria</taxon>
        <taxon>Hyphomicrobiales</taxon>
        <taxon>Rhizobiaceae</taxon>
        <taxon>Rhizobium/Agrobacterium group</taxon>
        <taxon>Rhizobium</taxon>
    </lineage>
</organism>
<feature type="domain" description="CHAT" evidence="1">
    <location>
        <begin position="475"/>
        <end position="606"/>
    </location>
</feature>
<dbReference type="AlphaFoldDB" id="A0A7Y2R707"/>
<accession>A0A7Y2R707</accession>
<evidence type="ECO:0000313" key="3">
    <source>
        <dbReference type="Proteomes" id="UP000530654"/>
    </source>
</evidence>
<dbReference type="InterPro" id="IPR024983">
    <property type="entry name" value="CHAT_dom"/>
</dbReference>
<gene>
    <name evidence="2" type="ORF">HLI17_19875</name>
</gene>
<proteinExistence type="predicted"/>
<reference evidence="2 3" key="1">
    <citation type="submission" date="2020-04" db="EMBL/GenBank/DDBJ databases">
        <title>Rhizobium bacterial biofertilizers improve the content of phenolic compounds of Lactuca sativa L. under non-saline and saline-stress conditions.</title>
        <authorList>
            <person name="Ayuso-Calles M."/>
            <person name="Garcia-Estevez I."/>
            <person name="Jimenez-Gomez A."/>
            <person name="Flores-Felix J.D."/>
            <person name="Escribano-Bailon M."/>
            <person name="Rivas R."/>
        </authorList>
    </citation>
    <scope>NUCLEOTIDE SEQUENCE [LARGE SCALE GENOMIC DNA]</scope>
    <source>
        <strain evidence="2 3">GPTR02</strain>
    </source>
</reference>
<dbReference type="Proteomes" id="UP000530654">
    <property type="component" value="Unassembled WGS sequence"/>
</dbReference>
<sequence length="733" mass="81433">MDADQDEIDFETKRRWAAVTEITYVVVLEDGGLESASPFQGISNRFDELGWTLRQILDLPPDLLSPALPPQGKIGMRVTGRGWNWMPLMVSELEKINISETAPFWVAISGHAAVAKRTKRWCSRQSFPVFHITDGYLGDARPGEANRERIRRHLRKVMQRLPRSFPPVLRANLGEMIEGWRADENFPLSFTPRSHNCTLPNLVTLQAVGADMSAEIALNPLVGNEGEFVDAIEESTLEVLALRATVAGIPALRVQPQTPDVIVAAPAAYSHFRVRMRRSVDLPAGFREAIQLQQRQTGYRMMIEGFSFPRELIFSPGWQTVMGIRGRELQLQTHAIALRAASTFAATIRLPSGVNTFPDLRNFTNHIRGKNGPNKLKKTIGLFQKVQSALTAHCNSELLEKIALSRSGVKLVSDAPLEWLPCGGLPLCIARDVSRIPATPGNLMMIELVPPRRMFLDPSAFEEILVISSFQDDDHLKDILSKAVKEVAQTIPGHLRIKHVRVKNERDLVDAFNAFGGAMVILDCHGNHNERTGVGTLRIGSDDVDVWALRNALRSPPIVILSACDTHAPDRTHATVANGFLSCGARAVLGTFLPIRGDRAGVFAARLAYRASWYVSTLVDKIKTPVLWSEVVGSMVRLDFLSELISRIQRRRAFTQEVLDELRFDVDMLIHSRDPNWWSGATKKIMQVMNLTDAEFDDFVSSALGAGDSVRYTHLGNPETICITSEKILGSGV</sequence>
<protein>
    <recommendedName>
        <fullName evidence="1">CHAT domain-containing protein</fullName>
    </recommendedName>
</protein>
<evidence type="ECO:0000259" key="1">
    <source>
        <dbReference type="Pfam" id="PF12770"/>
    </source>
</evidence>
<dbReference type="Pfam" id="PF12770">
    <property type="entry name" value="CHAT"/>
    <property type="match status" value="1"/>
</dbReference>
<evidence type="ECO:0000313" key="2">
    <source>
        <dbReference type="EMBL" id="NNH65520.1"/>
    </source>
</evidence>
<name>A0A7Y2R707_9HYPH</name>